<organism evidence="1 2">
    <name type="scientific">Caligus rogercresseyi</name>
    <name type="common">Sea louse</name>
    <dbReference type="NCBI Taxonomy" id="217165"/>
    <lineage>
        <taxon>Eukaryota</taxon>
        <taxon>Metazoa</taxon>
        <taxon>Ecdysozoa</taxon>
        <taxon>Arthropoda</taxon>
        <taxon>Crustacea</taxon>
        <taxon>Multicrustacea</taxon>
        <taxon>Hexanauplia</taxon>
        <taxon>Copepoda</taxon>
        <taxon>Siphonostomatoida</taxon>
        <taxon>Caligidae</taxon>
        <taxon>Caligus</taxon>
    </lineage>
</organism>
<evidence type="ECO:0000313" key="1">
    <source>
        <dbReference type="EMBL" id="QQP55601.1"/>
    </source>
</evidence>
<evidence type="ECO:0000313" key="2">
    <source>
        <dbReference type="Proteomes" id="UP000595437"/>
    </source>
</evidence>
<sequence>MELNCNAQTPTIKIDALPMVSANYHFHVGTYSPFTQEAIVTGLKQDLTINIPTSTHLKYQSAPTNSSLSSSPFK</sequence>
<dbReference type="EMBL" id="CP045894">
    <property type="protein sequence ID" value="QQP55601.1"/>
    <property type="molecule type" value="Genomic_DNA"/>
</dbReference>
<gene>
    <name evidence="1" type="ORF">FKW44_008849</name>
</gene>
<protein>
    <submittedName>
        <fullName evidence="1">Vitellogenin 2</fullName>
    </submittedName>
</protein>
<dbReference type="AlphaFoldDB" id="A0A7T8KGU8"/>
<dbReference type="Proteomes" id="UP000595437">
    <property type="component" value="Chromosome 5"/>
</dbReference>
<proteinExistence type="predicted"/>
<reference evidence="2" key="1">
    <citation type="submission" date="2021-01" db="EMBL/GenBank/DDBJ databases">
        <title>Caligus Genome Assembly.</title>
        <authorList>
            <person name="Gallardo-Escarate C."/>
        </authorList>
    </citation>
    <scope>NUCLEOTIDE SEQUENCE [LARGE SCALE GENOMIC DNA]</scope>
</reference>
<keyword evidence="2" id="KW-1185">Reference proteome</keyword>
<name>A0A7T8KGU8_CALRO</name>
<accession>A0A7T8KGU8</accession>